<evidence type="ECO:0000256" key="1">
    <source>
        <dbReference type="SAM" id="MobiDB-lite"/>
    </source>
</evidence>
<dbReference type="AlphaFoldDB" id="A0A8J3YVL2"/>
<evidence type="ECO:0000313" key="3">
    <source>
        <dbReference type="Proteomes" id="UP000619260"/>
    </source>
</evidence>
<reference evidence="2" key="1">
    <citation type="submission" date="2021-01" db="EMBL/GenBank/DDBJ databases">
        <title>Whole genome shotgun sequence of Virgisporangium aliadipatigenens NBRC 105644.</title>
        <authorList>
            <person name="Komaki H."/>
            <person name="Tamura T."/>
        </authorList>
    </citation>
    <scope>NUCLEOTIDE SEQUENCE</scope>
    <source>
        <strain evidence="2">NBRC 105644</strain>
    </source>
</reference>
<evidence type="ECO:0000313" key="2">
    <source>
        <dbReference type="EMBL" id="GIJ51307.1"/>
    </source>
</evidence>
<dbReference type="Proteomes" id="UP000619260">
    <property type="component" value="Unassembled WGS sequence"/>
</dbReference>
<accession>A0A8J3YVL2</accession>
<gene>
    <name evidence="2" type="ORF">Val02_81930</name>
</gene>
<dbReference type="EMBL" id="BOPF01000046">
    <property type="protein sequence ID" value="GIJ51307.1"/>
    <property type="molecule type" value="Genomic_DNA"/>
</dbReference>
<keyword evidence="3" id="KW-1185">Reference proteome</keyword>
<organism evidence="2 3">
    <name type="scientific">Virgisporangium aliadipatigenens</name>
    <dbReference type="NCBI Taxonomy" id="741659"/>
    <lineage>
        <taxon>Bacteria</taxon>
        <taxon>Bacillati</taxon>
        <taxon>Actinomycetota</taxon>
        <taxon>Actinomycetes</taxon>
        <taxon>Micromonosporales</taxon>
        <taxon>Micromonosporaceae</taxon>
        <taxon>Virgisporangium</taxon>
    </lineage>
</organism>
<protein>
    <submittedName>
        <fullName evidence="2">Uncharacterized protein</fullName>
    </submittedName>
</protein>
<feature type="compositionally biased region" description="Polar residues" evidence="1">
    <location>
        <begin position="243"/>
        <end position="262"/>
    </location>
</feature>
<comment type="caution">
    <text evidence="2">The sequence shown here is derived from an EMBL/GenBank/DDBJ whole genome shotgun (WGS) entry which is preliminary data.</text>
</comment>
<sequence length="262" mass="28527">MTDQQQFAVDRVHAALLRIRAAWPLLADARDATLSRPGPTDRAMGARGRAAVDELLRAERADRLHGARQRLVPLPSMPTPARLDVVDAQAAVATALLDAAWLAASDLAGPWWWSWPPRQLTLNTVTAYVRLAAPHVDRRLAEQLADDLTTAAAALVTAVGLAEDLPAGELRDHNGTHWITAARAAHHFGRNVTPALVRDWHRQGQFRDDQGADQTRLAGGRRWYPLALLRAVNGRTDGRTKPRQSATSLTCGNGDPTISASR</sequence>
<name>A0A8J3YVL2_9ACTN</name>
<proteinExistence type="predicted"/>
<feature type="region of interest" description="Disordered" evidence="1">
    <location>
        <begin position="234"/>
        <end position="262"/>
    </location>
</feature>
<dbReference type="RefSeq" id="WP_203904714.1">
    <property type="nucleotide sequence ID" value="NZ_BOPF01000046.1"/>
</dbReference>